<dbReference type="Proteomes" id="UP000324222">
    <property type="component" value="Unassembled WGS sequence"/>
</dbReference>
<accession>A0A5B7IPC7</accession>
<keyword evidence="3" id="KW-1185">Reference proteome</keyword>
<gene>
    <name evidence="2" type="ORF">E2C01_081289</name>
</gene>
<protein>
    <submittedName>
        <fullName evidence="2">Uncharacterized protein</fullName>
    </submittedName>
</protein>
<dbReference type="EMBL" id="VSRR010071512">
    <property type="protein sequence ID" value="MPC86460.1"/>
    <property type="molecule type" value="Genomic_DNA"/>
</dbReference>
<dbReference type="AlphaFoldDB" id="A0A5B7IPC7"/>
<sequence>MPKIRAPQDKLHLIKAGLVGVRGSAWLRQVGGGQRACDDAWRCGESQPSDTRQYEAWQGNRKQFKSL</sequence>
<name>A0A5B7IPC7_PORTR</name>
<organism evidence="2 3">
    <name type="scientific">Portunus trituberculatus</name>
    <name type="common">Swimming crab</name>
    <name type="synonym">Neptunus trituberculatus</name>
    <dbReference type="NCBI Taxonomy" id="210409"/>
    <lineage>
        <taxon>Eukaryota</taxon>
        <taxon>Metazoa</taxon>
        <taxon>Ecdysozoa</taxon>
        <taxon>Arthropoda</taxon>
        <taxon>Crustacea</taxon>
        <taxon>Multicrustacea</taxon>
        <taxon>Malacostraca</taxon>
        <taxon>Eumalacostraca</taxon>
        <taxon>Eucarida</taxon>
        <taxon>Decapoda</taxon>
        <taxon>Pleocyemata</taxon>
        <taxon>Brachyura</taxon>
        <taxon>Eubrachyura</taxon>
        <taxon>Portunoidea</taxon>
        <taxon>Portunidae</taxon>
        <taxon>Portuninae</taxon>
        <taxon>Portunus</taxon>
    </lineage>
</organism>
<evidence type="ECO:0000313" key="2">
    <source>
        <dbReference type="EMBL" id="MPC86460.1"/>
    </source>
</evidence>
<comment type="caution">
    <text evidence="2">The sequence shown here is derived from an EMBL/GenBank/DDBJ whole genome shotgun (WGS) entry which is preliminary data.</text>
</comment>
<evidence type="ECO:0000256" key="1">
    <source>
        <dbReference type="SAM" id="MobiDB-lite"/>
    </source>
</evidence>
<reference evidence="2 3" key="1">
    <citation type="submission" date="2019-05" db="EMBL/GenBank/DDBJ databases">
        <title>Another draft genome of Portunus trituberculatus and its Hox gene families provides insights of decapod evolution.</title>
        <authorList>
            <person name="Jeong J.-H."/>
            <person name="Song I."/>
            <person name="Kim S."/>
            <person name="Choi T."/>
            <person name="Kim D."/>
            <person name="Ryu S."/>
            <person name="Kim W."/>
        </authorList>
    </citation>
    <scope>NUCLEOTIDE SEQUENCE [LARGE SCALE GENOMIC DNA]</scope>
    <source>
        <tissue evidence="2">Muscle</tissue>
    </source>
</reference>
<proteinExistence type="predicted"/>
<feature type="region of interest" description="Disordered" evidence="1">
    <location>
        <begin position="44"/>
        <end position="67"/>
    </location>
</feature>
<evidence type="ECO:0000313" key="3">
    <source>
        <dbReference type="Proteomes" id="UP000324222"/>
    </source>
</evidence>